<feature type="domain" description="HIT" evidence="8">
    <location>
        <begin position="25"/>
        <end position="133"/>
    </location>
</feature>
<gene>
    <name evidence="9" type="ORF">SERLADRAFT_477081</name>
</gene>
<feature type="binding site" evidence="5">
    <location>
        <position position="121"/>
    </location>
    <ligand>
        <name>substrate</name>
    </ligand>
</feature>
<feature type="binding site" evidence="5">
    <location>
        <position position="106"/>
    </location>
    <ligand>
        <name>substrate</name>
    </ligand>
</feature>
<dbReference type="RefSeq" id="XP_007322628.1">
    <property type="nucleotide sequence ID" value="XM_007322566.1"/>
</dbReference>
<dbReference type="KEGG" id="sla:SERLADRAFT_477081"/>
<feature type="site" description="Important for induction of apoptosis" evidence="6">
    <location>
        <position position="140"/>
    </location>
</feature>
<keyword evidence="2" id="KW-0378">Hydrolase</keyword>
<proteinExistence type="predicted"/>
<dbReference type="CDD" id="cd01275">
    <property type="entry name" value="FHIT"/>
    <property type="match status" value="1"/>
</dbReference>
<dbReference type="FunFam" id="3.30.428.10:FF:000011">
    <property type="entry name" value="Fragile histidine triad"/>
    <property type="match status" value="1"/>
</dbReference>
<accession>F8P8A6</accession>
<dbReference type="GO" id="GO:0000166">
    <property type="term" value="F:nucleotide binding"/>
    <property type="evidence" value="ECO:0007669"/>
    <property type="project" value="UniProtKB-KW"/>
</dbReference>
<evidence type="ECO:0000259" key="8">
    <source>
        <dbReference type="PROSITE" id="PS51084"/>
    </source>
</evidence>
<evidence type="ECO:0000256" key="6">
    <source>
        <dbReference type="PIRSR" id="PIRSR639383-3"/>
    </source>
</evidence>
<evidence type="ECO:0000313" key="9">
    <source>
        <dbReference type="EMBL" id="EGO20662.1"/>
    </source>
</evidence>
<dbReference type="PANTHER" id="PTHR46243:SF1">
    <property type="entry name" value="BIS(5'-ADENOSYL)-TRIPHOSPHATASE"/>
    <property type="match status" value="1"/>
</dbReference>
<dbReference type="Proteomes" id="UP000008064">
    <property type="component" value="Unassembled WGS sequence"/>
</dbReference>
<dbReference type="GeneID" id="18820928"/>
<evidence type="ECO:0000256" key="5">
    <source>
        <dbReference type="PIRSR" id="PIRSR639383-2"/>
    </source>
</evidence>
<dbReference type="InterPro" id="IPR019808">
    <property type="entry name" value="Histidine_triad_CS"/>
</dbReference>
<dbReference type="InterPro" id="IPR039383">
    <property type="entry name" value="FHIT"/>
</dbReference>
<dbReference type="EMBL" id="GL945440">
    <property type="protein sequence ID" value="EGO20662.1"/>
    <property type="molecule type" value="Genomic_DNA"/>
</dbReference>
<dbReference type="AlphaFoldDB" id="F8P8A6"/>
<organism>
    <name type="scientific">Serpula lacrymans var. lacrymans (strain S7.9)</name>
    <name type="common">Dry rot fungus</name>
    <dbReference type="NCBI Taxonomy" id="578457"/>
    <lineage>
        <taxon>Eukaryota</taxon>
        <taxon>Fungi</taxon>
        <taxon>Dikarya</taxon>
        <taxon>Basidiomycota</taxon>
        <taxon>Agaricomycotina</taxon>
        <taxon>Agaricomycetes</taxon>
        <taxon>Agaricomycetidae</taxon>
        <taxon>Boletales</taxon>
        <taxon>Coniophorineae</taxon>
        <taxon>Serpulaceae</taxon>
        <taxon>Serpula</taxon>
    </lineage>
</organism>
<name>F8P8A6_SERL9</name>
<keyword evidence="1" id="KW-0547">Nucleotide-binding</keyword>
<dbReference type="PRINTS" id="PR00332">
    <property type="entry name" value="HISTRIAD"/>
</dbReference>
<evidence type="ECO:0000256" key="3">
    <source>
        <dbReference type="PIRSR" id="PIRSR601310-1"/>
    </source>
</evidence>
<dbReference type="Gene3D" id="3.30.428.10">
    <property type="entry name" value="HIT-like"/>
    <property type="match status" value="1"/>
</dbReference>
<evidence type="ECO:0000256" key="4">
    <source>
        <dbReference type="PIRSR" id="PIRSR601310-3"/>
    </source>
</evidence>
<dbReference type="InterPro" id="IPR011146">
    <property type="entry name" value="HIT-like"/>
</dbReference>
<reference evidence="9" key="1">
    <citation type="submission" date="2011-04" db="EMBL/GenBank/DDBJ databases">
        <title>Evolution of plant cell wall degrading machinery underlies the functional diversity of forest fungi.</title>
        <authorList>
            <consortium name="US DOE Joint Genome Institute (JGI-PGF)"/>
            <person name="Eastwood D.C."/>
            <person name="Floudas D."/>
            <person name="Binder M."/>
            <person name="Majcherczyk A."/>
            <person name="Schneider P."/>
            <person name="Aerts A."/>
            <person name="Asiegbu F.O."/>
            <person name="Baker S.E."/>
            <person name="Barry K."/>
            <person name="Bendiksby M."/>
            <person name="Blumentritt M."/>
            <person name="Coutinho P.M."/>
            <person name="Cullen D."/>
            <person name="Cullen D."/>
            <person name="Gathman A."/>
            <person name="Goodell B."/>
            <person name="Henrissat B."/>
            <person name="Ihrmark K."/>
            <person name="Kauserud H."/>
            <person name="Kohler A."/>
            <person name="LaButti K."/>
            <person name="Lapidus A."/>
            <person name="Lavin J.L."/>
            <person name="Lee Y.-H."/>
            <person name="Lindquist E."/>
            <person name="Lilly W."/>
            <person name="Lucas S."/>
            <person name="Morin E."/>
            <person name="Murat C."/>
            <person name="Oguiza J.A."/>
            <person name="Park J."/>
            <person name="Pisabarro A.G."/>
            <person name="Riley R."/>
            <person name="Rosling A."/>
            <person name="Salamov A."/>
            <person name="Schmidt O."/>
            <person name="Schmutz J."/>
            <person name="Skrede I."/>
            <person name="Stenlid J."/>
            <person name="Wiebenga A."/>
            <person name="Xie X."/>
            <person name="Kues U."/>
            <person name="Hibbett D.S."/>
            <person name="Hoffmeister D."/>
            <person name="Hogberg N."/>
            <person name="Martin F."/>
            <person name="Grigoriev I.V."/>
            <person name="Watkinson S.C."/>
        </authorList>
    </citation>
    <scope>NUCLEOTIDE SEQUENCE</scope>
    <source>
        <strain evidence="9">S7.9</strain>
    </source>
</reference>
<protein>
    <recommendedName>
        <fullName evidence="8">HIT domain-containing protein</fullName>
    </recommendedName>
</protein>
<feature type="binding site" evidence="5">
    <location>
        <position position="50"/>
    </location>
    <ligand>
        <name>substrate</name>
    </ligand>
</feature>
<dbReference type="InterPro" id="IPR051884">
    <property type="entry name" value="Bis(5'-adenosyl)-TPase_reg"/>
</dbReference>
<evidence type="ECO:0000256" key="7">
    <source>
        <dbReference type="PROSITE-ProRule" id="PRU00464"/>
    </source>
</evidence>
<sequence>MAGVGKLSLSELDHILQPATAAMGAPILFSTIEVTRQVFYRSSLSYAIVNLKPIVPGHVLVIPNRPVSRLTELTTPELTSLITSVKDVGSVIERVYSGDALTVACQDGKAAGQSIPHVHFHILPRKFKGDFFSGRNDDIYPALEEAEESLPRDLQSVEQVKHSRLRVDADDKRETRTMDDMEKEAIWLRTFFKERDSAA</sequence>
<dbReference type="PANTHER" id="PTHR46243">
    <property type="entry name" value="BIS(5'-ADENOSYL)-TRIPHOSPHATASE"/>
    <property type="match status" value="1"/>
</dbReference>
<dbReference type="SUPFAM" id="SSF54197">
    <property type="entry name" value="HIT-like"/>
    <property type="match status" value="1"/>
</dbReference>
<evidence type="ECO:0000256" key="1">
    <source>
        <dbReference type="ARBA" id="ARBA00022741"/>
    </source>
</evidence>
<dbReference type="Pfam" id="PF01230">
    <property type="entry name" value="HIT"/>
    <property type="match status" value="1"/>
</dbReference>
<feature type="short sequence motif" description="Histidine triad motif" evidence="4 7">
    <location>
        <begin position="117"/>
        <end position="121"/>
    </location>
</feature>
<feature type="active site" description="Tele-AMP-histidine intermediate" evidence="3">
    <location>
        <position position="119"/>
    </location>
</feature>
<dbReference type="HOGENOM" id="CLU_056776_7_1_1"/>
<dbReference type="GO" id="GO:0016787">
    <property type="term" value="F:hydrolase activity"/>
    <property type="evidence" value="ECO:0007669"/>
    <property type="project" value="UniProtKB-KW"/>
</dbReference>
<dbReference type="InterPro" id="IPR001310">
    <property type="entry name" value="Histidine_triad_HIT"/>
</dbReference>
<dbReference type="InterPro" id="IPR036265">
    <property type="entry name" value="HIT-like_sf"/>
</dbReference>
<dbReference type="PROSITE" id="PS51084">
    <property type="entry name" value="HIT_2"/>
    <property type="match status" value="1"/>
</dbReference>
<evidence type="ECO:0000256" key="2">
    <source>
        <dbReference type="ARBA" id="ARBA00022801"/>
    </source>
</evidence>
<dbReference type="PROSITE" id="PS00892">
    <property type="entry name" value="HIT_1"/>
    <property type="match status" value="1"/>
</dbReference>
<dbReference type="OrthoDB" id="680339at2759"/>